<feature type="non-terminal residue" evidence="1">
    <location>
        <position position="1"/>
    </location>
</feature>
<proteinExistence type="predicted"/>
<evidence type="ECO:0000313" key="1">
    <source>
        <dbReference type="EMBL" id="EFO14324.2"/>
    </source>
</evidence>
<dbReference type="GeneID" id="9951676"/>
<name>A0A1S0TI72_LOALO</name>
<accession>A0A1S0TI72</accession>
<dbReference type="OrthoDB" id="5787977at2759"/>
<organism evidence="1">
    <name type="scientific">Loa loa</name>
    <name type="common">Eye worm</name>
    <name type="synonym">Filaria loa</name>
    <dbReference type="NCBI Taxonomy" id="7209"/>
    <lineage>
        <taxon>Eukaryota</taxon>
        <taxon>Metazoa</taxon>
        <taxon>Ecdysozoa</taxon>
        <taxon>Nematoda</taxon>
        <taxon>Chromadorea</taxon>
        <taxon>Rhabditida</taxon>
        <taxon>Spirurina</taxon>
        <taxon>Spiruromorpha</taxon>
        <taxon>Filarioidea</taxon>
        <taxon>Onchocercidae</taxon>
        <taxon>Loa</taxon>
    </lineage>
</organism>
<gene>
    <name evidence="1" type="ORF">LOAG_14198</name>
</gene>
<dbReference type="InParanoid" id="A0A1S0TI72"/>
<dbReference type="AlphaFoldDB" id="A0A1S0TI72"/>
<dbReference type="KEGG" id="loa:LOAG_14198"/>
<reference evidence="1" key="1">
    <citation type="submission" date="2012-04" db="EMBL/GenBank/DDBJ databases">
        <title>The Genome Sequence of Loa loa.</title>
        <authorList>
            <consortium name="The Broad Institute Genome Sequencing Platform"/>
            <consortium name="Broad Institute Genome Sequencing Center for Infectious Disease"/>
            <person name="Nutman T.B."/>
            <person name="Fink D.L."/>
            <person name="Russ C."/>
            <person name="Young S."/>
            <person name="Zeng Q."/>
            <person name="Gargeya S."/>
            <person name="Alvarado L."/>
            <person name="Berlin A."/>
            <person name="Chapman S.B."/>
            <person name="Chen Z."/>
            <person name="Freedman E."/>
            <person name="Gellesch M."/>
            <person name="Goldberg J."/>
            <person name="Griggs A."/>
            <person name="Gujja S."/>
            <person name="Heilman E.R."/>
            <person name="Heiman D."/>
            <person name="Howarth C."/>
            <person name="Mehta T."/>
            <person name="Neiman D."/>
            <person name="Pearson M."/>
            <person name="Roberts A."/>
            <person name="Saif S."/>
            <person name="Shea T."/>
            <person name="Shenoy N."/>
            <person name="Sisk P."/>
            <person name="Stolte C."/>
            <person name="Sykes S."/>
            <person name="White J."/>
            <person name="Yandava C."/>
            <person name="Haas B."/>
            <person name="Henn M.R."/>
            <person name="Nusbaum C."/>
            <person name="Birren B."/>
        </authorList>
    </citation>
    <scope>NUCLEOTIDE SEQUENCE [LARGE SCALE GENOMIC DNA]</scope>
</reference>
<sequence>ISLINRLNNCKYSKVRVEATKKIFIIVSRTNSCNEMIKMVFGASVEVRRNNSNVIAWVMPYSYTELMDPRKRCRGDTYFNNATRVTYGLARVDLFCFKRRSRLGLRIWKRSVHENKQEKHEYHPFT</sequence>
<dbReference type="OMA" id="CNEAIRS"/>
<dbReference type="CTD" id="9951676"/>
<feature type="non-terminal residue" evidence="1">
    <location>
        <position position="126"/>
    </location>
</feature>
<dbReference type="EMBL" id="JH712889">
    <property type="protein sequence ID" value="EFO14324.2"/>
    <property type="molecule type" value="Genomic_DNA"/>
</dbReference>
<dbReference type="RefSeq" id="XP_020301108.1">
    <property type="nucleotide sequence ID" value="XM_020448773.1"/>
</dbReference>
<protein>
    <submittedName>
        <fullName evidence="1">Uncharacterized protein</fullName>
    </submittedName>
</protein>